<dbReference type="InterPro" id="IPR019180">
    <property type="entry name" value="Oxidoreductase-like_N"/>
</dbReference>
<organism evidence="2 3">
    <name type="scientific">Boothiomyces macroporosus</name>
    <dbReference type="NCBI Taxonomy" id="261099"/>
    <lineage>
        <taxon>Eukaryota</taxon>
        <taxon>Fungi</taxon>
        <taxon>Fungi incertae sedis</taxon>
        <taxon>Chytridiomycota</taxon>
        <taxon>Chytridiomycota incertae sedis</taxon>
        <taxon>Chytridiomycetes</taxon>
        <taxon>Rhizophydiales</taxon>
        <taxon>Terramycetaceae</taxon>
        <taxon>Boothiomyces</taxon>
    </lineage>
</organism>
<comment type="caution">
    <text evidence="2">The sequence shown here is derived from an EMBL/GenBank/DDBJ whole genome shotgun (WGS) entry which is preliminary data.</text>
</comment>
<dbReference type="Pfam" id="PF09791">
    <property type="entry name" value="Oxidored-like"/>
    <property type="match status" value="1"/>
</dbReference>
<evidence type="ECO:0000313" key="2">
    <source>
        <dbReference type="EMBL" id="KAJ3255572.1"/>
    </source>
</evidence>
<accession>A0AAD5UE50</accession>
<dbReference type="GO" id="GO:0005739">
    <property type="term" value="C:mitochondrion"/>
    <property type="evidence" value="ECO:0007669"/>
    <property type="project" value="TreeGrafter"/>
</dbReference>
<evidence type="ECO:0000313" key="3">
    <source>
        <dbReference type="Proteomes" id="UP001210925"/>
    </source>
</evidence>
<dbReference type="PANTHER" id="PTHR21193">
    <property type="entry name" value="OXIDOREDUCTASE-LIKE DOMAIN-CONTAINING PROTEIN 1"/>
    <property type="match status" value="1"/>
</dbReference>
<keyword evidence="3" id="KW-1185">Reference proteome</keyword>
<dbReference type="InterPro" id="IPR039251">
    <property type="entry name" value="OXLD1"/>
</dbReference>
<dbReference type="Proteomes" id="UP001210925">
    <property type="component" value="Unassembled WGS sequence"/>
</dbReference>
<gene>
    <name evidence="2" type="ORF">HK103_006208</name>
</gene>
<evidence type="ECO:0000259" key="1">
    <source>
        <dbReference type="Pfam" id="PF09791"/>
    </source>
</evidence>
<proteinExistence type="predicted"/>
<reference evidence="2" key="1">
    <citation type="submission" date="2020-05" db="EMBL/GenBank/DDBJ databases">
        <title>Phylogenomic resolution of chytrid fungi.</title>
        <authorList>
            <person name="Stajich J.E."/>
            <person name="Amses K."/>
            <person name="Simmons R."/>
            <person name="Seto K."/>
            <person name="Myers J."/>
            <person name="Bonds A."/>
            <person name="Quandt C.A."/>
            <person name="Barry K."/>
            <person name="Liu P."/>
            <person name="Grigoriev I."/>
            <person name="Longcore J.E."/>
            <person name="James T.Y."/>
        </authorList>
    </citation>
    <scope>NUCLEOTIDE SEQUENCE</scope>
    <source>
        <strain evidence="2">PLAUS21</strain>
    </source>
</reference>
<dbReference type="EMBL" id="JADGKB010000064">
    <property type="protein sequence ID" value="KAJ3255572.1"/>
    <property type="molecule type" value="Genomic_DNA"/>
</dbReference>
<name>A0AAD5UE50_9FUNG</name>
<dbReference type="PANTHER" id="PTHR21193:SF3">
    <property type="entry name" value="OXIDOREDUCTASE-LIKE DOMAIN-CONTAINING PROTEIN 1"/>
    <property type="match status" value="1"/>
</dbReference>
<sequence>MANRYKGYWSLIHSVKPSTVFETPLHTMKEAKASVRPMESFFLKETPSKPFDLKDITSLAQLSLKEALLKKPSPPTEMDCCMSGCATCVWDVYQDEFDEYTNMKRSITEKKKEFGVVLDFIPDESVEMDPSIKAFRDLERSKKS</sequence>
<protein>
    <recommendedName>
        <fullName evidence="1">Oxidoreductase-like domain-containing protein</fullName>
    </recommendedName>
</protein>
<dbReference type="AlphaFoldDB" id="A0AAD5UE50"/>
<feature type="domain" description="Oxidoreductase-like" evidence="1">
    <location>
        <begin position="70"/>
        <end position="107"/>
    </location>
</feature>